<dbReference type="SUPFAM" id="SSF52540">
    <property type="entry name" value="P-loop containing nucleoside triphosphate hydrolases"/>
    <property type="match status" value="1"/>
</dbReference>
<accession>A0A549SRM1</accession>
<dbReference type="InterPro" id="IPR001296">
    <property type="entry name" value="Glyco_trans_1"/>
</dbReference>
<feature type="domain" description="Glycosyl transferase family 1" evidence="1">
    <location>
        <begin position="514"/>
        <end position="578"/>
    </location>
</feature>
<keyword evidence="2" id="KW-0808">Transferase</keyword>
<dbReference type="SUPFAM" id="SSF53756">
    <property type="entry name" value="UDP-Glycosyltransferase/glycogen phosphorylase"/>
    <property type="match status" value="1"/>
</dbReference>
<evidence type="ECO:0000313" key="2">
    <source>
        <dbReference type="EMBL" id="TRL32275.1"/>
    </source>
</evidence>
<dbReference type="InterPro" id="IPR027417">
    <property type="entry name" value="P-loop_NTPase"/>
</dbReference>
<dbReference type="Gene3D" id="3.40.50.300">
    <property type="entry name" value="P-loop containing nucleotide triphosphate hydrolases"/>
    <property type="match status" value="1"/>
</dbReference>
<organism evidence="2 3">
    <name type="scientific">Rhizobium straminoryzae</name>
    <dbReference type="NCBI Taxonomy" id="1387186"/>
    <lineage>
        <taxon>Bacteria</taxon>
        <taxon>Pseudomonadati</taxon>
        <taxon>Pseudomonadota</taxon>
        <taxon>Alphaproteobacteria</taxon>
        <taxon>Hyphomicrobiales</taxon>
        <taxon>Rhizobiaceae</taxon>
        <taxon>Rhizobium/Agrobacterium group</taxon>
        <taxon>Rhizobium</taxon>
    </lineage>
</organism>
<dbReference type="RefSeq" id="WP_143127696.1">
    <property type="nucleotide sequence ID" value="NZ_VJMG01000083.1"/>
</dbReference>
<dbReference type="AlphaFoldDB" id="A0A549SRM1"/>
<evidence type="ECO:0000259" key="1">
    <source>
        <dbReference type="Pfam" id="PF00534"/>
    </source>
</evidence>
<comment type="caution">
    <text evidence="2">The sequence shown here is derived from an EMBL/GenBank/DDBJ whole genome shotgun (WGS) entry which is preliminary data.</text>
</comment>
<reference evidence="2 3" key="1">
    <citation type="submission" date="2019-07" db="EMBL/GenBank/DDBJ databases">
        <title>Ln-dependent methylotrophs.</title>
        <authorList>
            <person name="Tani A."/>
        </authorList>
    </citation>
    <scope>NUCLEOTIDE SEQUENCE [LARGE SCALE GENOMIC DNA]</scope>
    <source>
        <strain evidence="2 3">SM12</strain>
    </source>
</reference>
<gene>
    <name evidence="2" type="ORF">FNA46_23720</name>
</gene>
<name>A0A549SRM1_9HYPH</name>
<sequence>MADILITGFPRSGTTLVASLLNTQPDVIALAEPFALPQGQDREGAVEHIRALMHDYRSQALAGSPLVTKHMGGRIPDNWVEPPKENGGLRRVLEERGALLFDKPLTDDFTLVAKHPAEFTALADLLVDHFPLYAVVRDPLAVMAAWQTVDMPINRGRMPMLERLAPTDWRVQLDAIEEPLERQVKLLSLQLQTYLSLPKGRLLRYEDLIANPRATLAPICPGRSAYPEQSAFDPVQRYVGVDFSALAKRLMPLLPMIEEIYPDFARRWEAYLPARTVVPVAEGSLTRQMPIPVAPHTTDPPRVFVMGAYIPAGGTRMAYEIGHVASEDMGFACYAVKWGHESPEQSFFDYPASFASVDRAELAGLLRPQDLLVCNPSFSNGSVGLTHHCRKLMYVQGFNTFSTLDCWFDRHVAVGSFVQDFLANIYGVEAPVIAPFVSTRGLTPTDWWNREPNSIWLYLKGEGGLQIALVARLREELRRIDPAAEAAIDWEGSILRAGEYRQHDLLRKLGERQHLVSLSICEGFGLVPLEAMALGTMVLGFDGFGGRDYVRSGANCRVQPYPNLAGIAQDLVHCLRHPESTATIASRGPATAARYSQERFRESWRRELALMLGR</sequence>
<dbReference type="Pfam" id="PF00534">
    <property type="entry name" value="Glycos_transf_1"/>
    <property type="match status" value="1"/>
</dbReference>
<keyword evidence="3" id="KW-1185">Reference proteome</keyword>
<dbReference type="EMBL" id="VJMG01000083">
    <property type="protein sequence ID" value="TRL32275.1"/>
    <property type="molecule type" value="Genomic_DNA"/>
</dbReference>
<protein>
    <submittedName>
        <fullName evidence="2">Glycosyltransferase</fullName>
    </submittedName>
</protein>
<dbReference type="Proteomes" id="UP000316801">
    <property type="component" value="Unassembled WGS sequence"/>
</dbReference>
<evidence type="ECO:0000313" key="3">
    <source>
        <dbReference type="Proteomes" id="UP000316801"/>
    </source>
</evidence>
<dbReference type="Gene3D" id="3.40.50.2000">
    <property type="entry name" value="Glycogen Phosphorylase B"/>
    <property type="match status" value="1"/>
</dbReference>
<dbReference type="Pfam" id="PF13469">
    <property type="entry name" value="Sulfotransfer_3"/>
    <property type="match status" value="1"/>
</dbReference>
<proteinExistence type="predicted"/>
<dbReference type="GO" id="GO:0016757">
    <property type="term" value="F:glycosyltransferase activity"/>
    <property type="evidence" value="ECO:0007669"/>
    <property type="project" value="InterPro"/>
</dbReference>